<dbReference type="GO" id="GO:0016747">
    <property type="term" value="F:acyltransferase activity, transferring groups other than amino-acyl groups"/>
    <property type="evidence" value="ECO:0007669"/>
    <property type="project" value="InterPro"/>
</dbReference>
<protein>
    <submittedName>
        <fullName evidence="3">GNAT family N-acetyltransferase</fullName>
    </submittedName>
</protein>
<feature type="region of interest" description="Disordered" evidence="1">
    <location>
        <begin position="177"/>
        <end position="198"/>
    </location>
</feature>
<dbReference type="PROSITE" id="PS51186">
    <property type="entry name" value="GNAT"/>
    <property type="match status" value="1"/>
</dbReference>
<proteinExistence type="predicted"/>
<keyword evidence="3" id="KW-0614">Plasmid</keyword>
<dbReference type="InterPro" id="IPR000182">
    <property type="entry name" value="GNAT_dom"/>
</dbReference>
<dbReference type="EMBL" id="CP033968">
    <property type="protein sequence ID" value="AZG12037.1"/>
    <property type="molecule type" value="Genomic_DNA"/>
</dbReference>
<name>A0A3G8GUX7_9BURK</name>
<dbReference type="RefSeq" id="WP_017511141.1">
    <property type="nucleotide sequence ID" value="NZ_CP033968.1"/>
</dbReference>
<dbReference type="OrthoDB" id="7062232at2"/>
<dbReference type="Proteomes" id="UP000270411">
    <property type="component" value="Plasmid unnamed1"/>
</dbReference>
<evidence type="ECO:0000313" key="4">
    <source>
        <dbReference type="Proteomes" id="UP000270411"/>
    </source>
</evidence>
<keyword evidence="3" id="KW-0808">Transferase</keyword>
<sequence>MTIWDWFFPARRKRTREGLPSIDVSTTADFYKVFTSPNPVLSAAIHNIAGDQVGTARYSISPLSDRVYVFDIRIAPHHQRHGYGTAMLCYLAKEYGQPITPIHEVESANEFWGAARRYRGAGLSVTEDISISEMALEATRWQHLAPIAECLDKLITRRLSVDREPWHVAVGRGFGAEDNGDAATSGPAISDDSNTVRT</sequence>
<evidence type="ECO:0000259" key="2">
    <source>
        <dbReference type="PROSITE" id="PS51186"/>
    </source>
</evidence>
<dbReference type="InterPro" id="IPR016181">
    <property type="entry name" value="Acyl_CoA_acyltransferase"/>
</dbReference>
<feature type="domain" description="N-acetyltransferase" evidence="2">
    <location>
        <begin position="1"/>
        <end position="146"/>
    </location>
</feature>
<accession>A0A3G8GUX7</accession>
<organism evidence="3 4">
    <name type="scientific">Cupriavidus pauculus</name>
    <dbReference type="NCBI Taxonomy" id="82633"/>
    <lineage>
        <taxon>Bacteria</taxon>
        <taxon>Pseudomonadati</taxon>
        <taxon>Pseudomonadota</taxon>
        <taxon>Betaproteobacteria</taxon>
        <taxon>Burkholderiales</taxon>
        <taxon>Burkholderiaceae</taxon>
        <taxon>Cupriavidus</taxon>
    </lineage>
</organism>
<geneLocation type="plasmid" evidence="3">
    <name>unnamed1</name>
</geneLocation>
<dbReference type="CDD" id="cd04301">
    <property type="entry name" value="NAT_SF"/>
    <property type="match status" value="1"/>
</dbReference>
<dbReference type="Pfam" id="PF00583">
    <property type="entry name" value="Acetyltransf_1"/>
    <property type="match status" value="1"/>
</dbReference>
<dbReference type="Gene3D" id="3.40.630.30">
    <property type="match status" value="1"/>
</dbReference>
<dbReference type="SUPFAM" id="SSF55729">
    <property type="entry name" value="Acyl-CoA N-acyltransferases (Nat)"/>
    <property type="match status" value="1"/>
</dbReference>
<dbReference type="AlphaFoldDB" id="A0A3G8GUX7"/>
<dbReference type="KEGG" id="cpau:EHF44_00715"/>
<evidence type="ECO:0000313" key="3">
    <source>
        <dbReference type="EMBL" id="AZG12037.1"/>
    </source>
</evidence>
<gene>
    <name evidence="3" type="ORF">EHF44_00715</name>
</gene>
<evidence type="ECO:0000256" key="1">
    <source>
        <dbReference type="SAM" id="MobiDB-lite"/>
    </source>
</evidence>
<reference evidence="4" key="1">
    <citation type="submission" date="2018-11" db="EMBL/GenBank/DDBJ databases">
        <title>FDA dAtabase for Regulatory Grade micrObial Sequences (FDA-ARGOS): Supporting development and validation of Infectious Disease Dx tests.</title>
        <authorList>
            <person name="Goldberg B."/>
            <person name="Campos J."/>
            <person name="Tallon L."/>
            <person name="Sadzewicz L."/>
            <person name="Zhao X."/>
            <person name="Vavikolanu K."/>
            <person name="Mehta A."/>
            <person name="Aluvathingal J."/>
            <person name="Nadendla S."/>
            <person name="Geyer C."/>
            <person name="Nandy P."/>
            <person name="Yan Y."/>
            <person name="Sichtig H."/>
        </authorList>
    </citation>
    <scope>NUCLEOTIDE SEQUENCE [LARGE SCALE GENOMIC DNA]</scope>
    <source>
        <strain evidence="4">FDAARGOS_614</strain>
        <plasmid evidence="4">unnamed1</plasmid>
    </source>
</reference>